<dbReference type="AlphaFoldDB" id="A0A176VSV3"/>
<evidence type="ECO:0000313" key="1">
    <source>
        <dbReference type="EMBL" id="OAE23473.1"/>
    </source>
</evidence>
<sequence>MSSKHATSMGMEWQDEGIRLQNLARVGVGRREGSIQSELKLADEACKGEREMLSRARGLEDGPAALSLALSNASPALYDARHPSATAVHHLTEGEDGVGEFSSHPRVAIPSAVRSSVPDCDMMTTHVESKKRSVWIHL</sequence>
<organism evidence="1 2">
    <name type="scientific">Marchantia polymorpha subsp. ruderalis</name>
    <dbReference type="NCBI Taxonomy" id="1480154"/>
    <lineage>
        <taxon>Eukaryota</taxon>
        <taxon>Viridiplantae</taxon>
        <taxon>Streptophyta</taxon>
        <taxon>Embryophyta</taxon>
        <taxon>Marchantiophyta</taxon>
        <taxon>Marchantiopsida</taxon>
        <taxon>Marchantiidae</taxon>
        <taxon>Marchantiales</taxon>
        <taxon>Marchantiaceae</taxon>
        <taxon>Marchantia</taxon>
    </lineage>
</organism>
<gene>
    <name evidence="1" type="ORF">AXG93_285s1300</name>
</gene>
<reference evidence="1" key="1">
    <citation type="submission" date="2016-03" db="EMBL/GenBank/DDBJ databases">
        <title>Mechanisms controlling the formation of the plant cell surface in tip-growing cells are functionally conserved among land plants.</title>
        <authorList>
            <person name="Honkanen S."/>
            <person name="Jones V.A."/>
            <person name="Morieri G."/>
            <person name="Champion C."/>
            <person name="Hetherington A.J."/>
            <person name="Kelly S."/>
            <person name="Saint-Marcoux D."/>
            <person name="Proust H."/>
            <person name="Prescott H."/>
            <person name="Dolan L."/>
        </authorList>
    </citation>
    <scope>NUCLEOTIDE SEQUENCE [LARGE SCALE GENOMIC DNA]</scope>
    <source>
        <tissue evidence="1">Whole gametophyte</tissue>
    </source>
</reference>
<proteinExistence type="predicted"/>
<dbReference type="Proteomes" id="UP000077202">
    <property type="component" value="Unassembled WGS sequence"/>
</dbReference>
<comment type="caution">
    <text evidence="1">The sequence shown here is derived from an EMBL/GenBank/DDBJ whole genome shotgun (WGS) entry which is preliminary data.</text>
</comment>
<accession>A0A176VSV3</accession>
<dbReference type="EMBL" id="LVLJ01002837">
    <property type="protein sequence ID" value="OAE23473.1"/>
    <property type="molecule type" value="Genomic_DNA"/>
</dbReference>
<name>A0A176VSV3_MARPO</name>
<evidence type="ECO:0000313" key="2">
    <source>
        <dbReference type="Proteomes" id="UP000077202"/>
    </source>
</evidence>
<protein>
    <submittedName>
        <fullName evidence="1">Uncharacterized protein</fullName>
    </submittedName>
</protein>
<keyword evidence="2" id="KW-1185">Reference proteome</keyword>